<evidence type="ECO:0000313" key="21">
    <source>
        <dbReference type="EMBL" id="WEW58580.1"/>
    </source>
</evidence>
<dbReference type="EMBL" id="CP120628">
    <property type="protein sequence ID" value="WEW58580.1"/>
    <property type="molecule type" value="Genomic_DNA"/>
</dbReference>
<organism evidence="21 22">
    <name type="scientific">Emydomyces testavorans</name>
    <dbReference type="NCBI Taxonomy" id="2070801"/>
    <lineage>
        <taxon>Eukaryota</taxon>
        <taxon>Fungi</taxon>
        <taxon>Dikarya</taxon>
        <taxon>Ascomycota</taxon>
        <taxon>Pezizomycotina</taxon>
        <taxon>Eurotiomycetes</taxon>
        <taxon>Eurotiomycetidae</taxon>
        <taxon>Onygenales</taxon>
        <taxon>Nannizziopsiaceae</taxon>
        <taxon>Emydomyces</taxon>
    </lineage>
</organism>
<keyword evidence="9" id="KW-0645">Protease</keyword>
<keyword evidence="15 18" id="KW-0472">Membrane</keyword>
<keyword evidence="12" id="KW-0720">Serine protease</keyword>
<feature type="transmembrane region" description="Helical" evidence="18">
    <location>
        <begin position="143"/>
        <end position="164"/>
    </location>
</feature>
<evidence type="ECO:0000256" key="6">
    <source>
        <dbReference type="ARBA" id="ARBA00014118"/>
    </source>
</evidence>
<dbReference type="GO" id="GO:0005774">
    <property type="term" value="C:vacuolar membrane"/>
    <property type="evidence" value="ECO:0007669"/>
    <property type="project" value="UniProtKB-SubCell"/>
</dbReference>
<keyword evidence="13" id="KW-0735">Signal-anchor</keyword>
<evidence type="ECO:0000313" key="22">
    <source>
        <dbReference type="Proteomes" id="UP001219355"/>
    </source>
</evidence>
<comment type="catalytic activity">
    <reaction evidence="1">
        <text>Release of an N-terminal dipeptide, Xaa-Yaa-|-Zaa-, from a polypeptide, preferentially when Yaa is Pro, provided Zaa is neither Pro nor hydroxyproline.</text>
        <dbReference type="EC" id="3.4.14.5"/>
    </reaction>
</comment>
<feature type="region of interest" description="Disordered" evidence="17">
    <location>
        <begin position="114"/>
        <end position="133"/>
    </location>
</feature>
<dbReference type="GO" id="GO:0008239">
    <property type="term" value="F:dipeptidyl-peptidase activity"/>
    <property type="evidence" value="ECO:0007669"/>
    <property type="project" value="UniProtKB-EC"/>
</dbReference>
<evidence type="ECO:0000256" key="12">
    <source>
        <dbReference type="ARBA" id="ARBA00022825"/>
    </source>
</evidence>
<dbReference type="GO" id="GO:0006508">
    <property type="term" value="P:proteolysis"/>
    <property type="evidence" value="ECO:0007669"/>
    <property type="project" value="UniProtKB-KW"/>
</dbReference>
<evidence type="ECO:0000256" key="8">
    <source>
        <dbReference type="ARBA" id="ARBA00022554"/>
    </source>
</evidence>
<keyword evidence="10 18" id="KW-0812">Transmembrane</keyword>
<comment type="subcellular location">
    <subcellularLocation>
        <location evidence="3">Vacuole membrane</location>
        <topology evidence="3">Single-pass type II membrane protein</topology>
    </subcellularLocation>
</comment>
<dbReference type="EC" id="3.4.14.5" evidence="5"/>
<dbReference type="GO" id="GO:0004177">
    <property type="term" value="F:aminopeptidase activity"/>
    <property type="evidence" value="ECO:0007669"/>
    <property type="project" value="UniProtKB-KW"/>
</dbReference>
<comment type="function">
    <text evidence="2">Type IV dipeptidyl-peptidase which removes N-terminal dipeptides sequentially from polypeptides having unsubstituted N-termini provided that the penultimate residue is proline.</text>
</comment>
<dbReference type="InterPro" id="IPR001375">
    <property type="entry name" value="Peptidase_S9_cat"/>
</dbReference>
<reference evidence="21" key="1">
    <citation type="submission" date="2023-03" db="EMBL/GenBank/DDBJ databases">
        <title>Emydomyces testavorans Genome Sequence.</title>
        <authorList>
            <person name="Hoyer L."/>
        </authorList>
    </citation>
    <scope>NUCLEOTIDE SEQUENCE</scope>
    <source>
        <strain evidence="21">16-2883</strain>
    </source>
</reference>
<evidence type="ECO:0000256" key="7">
    <source>
        <dbReference type="ARBA" id="ARBA00022438"/>
    </source>
</evidence>
<keyword evidence="22" id="KW-1185">Reference proteome</keyword>
<dbReference type="GO" id="GO:0005886">
    <property type="term" value="C:plasma membrane"/>
    <property type="evidence" value="ECO:0007669"/>
    <property type="project" value="TreeGrafter"/>
</dbReference>
<protein>
    <recommendedName>
        <fullName evidence="6">Probable dipeptidyl-aminopeptidase B</fullName>
        <ecNumber evidence="5">3.4.14.5</ecNumber>
    </recommendedName>
</protein>
<proteinExistence type="inferred from homology"/>
<evidence type="ECO:0000256" key="5">
    <source>
        <dbReference type="ARBA" id="ARBA00012062"/>
    </source>
</evidence>
<dbReference type="AlphaFoldDB" id="A0AAF0DKE4"/>
<evidence type="ECO:0000256" key="18">
    <source>
        <dbReference type="SAM" id="Phobius"/>
    </source>
</evidence>
<evidence type="ECO:0000256" key="1">
    <source>
        <dbReference type="ARBA" id="ARBA00001257"/>
    </source>
</evidence>
<evidence type="ECO:0000256" key="15">
    <source>
        <dbReference type="ARBA" id="ARBA00023136"/>
    </source>
</evidence>
<dbReference type="PANTHER" id="PTHR11731:SF200">
    <property type="entry name" value="DIPEPTIDYL PEPTIDASE 10, ISOFORM B"/>
    <property type="match status" value="1"/>
</dbReference>
<evidence type="ECO:0000259" key="20">
    <source>
        <dbReference type="Pfam" id="PF00930"/>
    </source>
</evidence>
<dbReference type="GO" id="GO:0008236">
    <property type="term" value="F:serine-type peptidase activity"/>
    <property type="evidence" value="ECO:0007669"/>
    <property type="project" value="UniProtKB-KW"/>
</dbReference>
<dbReference type="Pfam" id="PF00930">
    <property type="entry name" value="DPPIV_N"/>
    <property type="match status" value="1"/>
</dbReference>
<dbReference type="SUPFAM" id="SSF82171">
    <property type="entry name" value="DPP6 N-terminal domain-like"/>
    <property type="match status" value="1"/>
</dbReference>
<feature type="region of interest" description="Disordered" evidence="17">
    <location>
        <begin position="72"/>
        <end position="94"/>
    </location>
</feature>
<evidence type="ECO:0000256" key="9">
    <source>
        <dbReference type="ARBA" id="ARBA00022670"/>
    </source>
</evidence>
<dbReference type="Pfam" id="PF00326">
    <property type="entry name" value="Peptidase_S9"/>
    <property type="match status" value="1"/>
</dbReference>
<evidence type="ECO:0000256" key="2">
    <source>
        <dbReference type="ARBA" id="ARBA00002218"/>
    </source>
</evidence>
<evidence type="ECO:0000256" key="16">
    <source>
        <dbReference type="ARBA" id="ARBA00023180"/>
    </source>
</evidence>
<keyword evidence="16" id="KW-0325">Glycoprotein</keyword>
<name>A0AAF0DKE4_9EURO</name>
<gene>
    <name evidence="21" type="ORF">PRK78_004048</name>
</gene>
<feature type="domain" description="Peptidase S9 prolyl oligopeptidase catalytic" evidence="19">
    <location>
        <begin position="736"/>
        <end position="939"/>
    </location>
</feature>
<keyword evidence="11 21" id="KW-0378">Hydrolase</keyword>
<keyword evidence="7" id="KW-0031">Aminopeptidase</keyword>
<accession>A0AAF0DKE4</accession>
<feature type="domain" description="Dipeptidylpeptidase IV N-terminal" evidence="20">
    <location>
        <begin position="278"/>
        <end position="651"/>
    </location>
</feature>
<evidence type="ECO:0000256" key="3">
    <source>
        <dbReference type="ARBA" id="ARBA00004576"/>
    </source>
</evidence>
<feature type="compositionally biased region" description="Basic and acidic residues" evidence="17">
    <location>
        <begin position="114"/>
        <end position="127"/>
    </location>
</feature>
<dbReference type="Gene3D" id="2.140.10.30">
    <property type="entry name" value="Dipeptidylpeptidase IV, N-terminal domain"/>
    <property type="match status" value="1"/>
</dbReference>
<evidence type="ECO:0000259" key="19">
    <source>
        <dbReference type="Pfam" id="PF00326"/>
    </source>
</evidence>
<keyword evidence="8" id="KW-0926">Vacuole</keyword>
<dbReference type="InterPro" id="IPR050278">
    <property type="entry name" value="Serine_Prot_S9B/DPPIV"/>
</dbReference>
<dbReference type="FunFam" id="3.40.50.1820:FF:000003">
    <property type="entry name" value="Dipeptidyl peptidase 4"/>
    <property type="match status" value="1"/>
</dbReference>
<comment type="similarity">
    <text evidence="4">Belongs to the peptidase S9B family.</text>
</comment>
<dbReference type="PANTHER" id="PTHR11731">
    <property type="entry name" value="PROTEASE FAMILY S9B,C DIPEPTIDYL-PEPTIDASE IV-RELATED"/>
    <property type="match status" value="1"/>
</dbReference>
<evidence type="ECO:0000256" key="4">
    <source>
        <dbReference type="ARBA" id="ARBA00006150"/>
    </source>
</evidence>
<evidence type="ECO:0000256" key="14">
    <source>
        <dbReference type="ARBA" id="ARBA00022989"/>
    </source>
</evidence>
<evidence type="ECO:0000256" key="10">
    <source>
        <dbReference type="ARBA" id="ARBA00022692"/>
    </source>
</evidence>
<evidence type="ECO:0000256" key="11">
    <source>
        <dbReference type="ARBA" id="ARBA00022801"/>
    </source>
</evidence>
<dbReference type="InterPro" id="IPR002469">
    <property type="entry name" value="Peptidase_S9B_N"/>
</dbReference>
<evidence type="ECO:0000256" key="17">
    <source>
        <dbReference type="SAM" id="MobiDB-lite"/>
    </source>
</evidence>
<evidence type="ECO:0000256" key="13">
    <source>
        <dbReference type="ARBA" id="ARBA00022968"/>
    </source>
</evidence>
<dbReference type="InterPro" id="IPR029058">
    <property type="entry name" value="AB_hydrolase_fold"/>
</dbReference>
<dbReference type="Proteomes" id="UP001219355">
    <property type="component" value="Chromosome 2"/>
</dbReference>
<dbReference type="SUPFAM" id="SSF53474">
    <property type="entry name" value="alpha/beta-Hydrolases"/>
    <property type="match status" value="1"/>
</dbReference>
<dbReference type="Gene3D" id="3.40.50.1820">
    <property type="entry name" value="alpha/beta hydrolase"/>
    <property type="match status" value="1"/>
</dbReference>
<keyword evidence="14 18" id="KW-1133">Transmembrane helix</keyword>
<sequence length="967" mass="108461">MFVTSTARDRKEIILIPRNAKMNSNTMRGSVVTYTSYRQFPNAKTFEATCSPFVPPALVLLTAPTSWIMGAQRRASDEEAQPLTGRDADGRNSIDSTSAASISLFLVDRANEQEEKYHDNERDREEGNVLPAGGRSPPKKVSIAFWLVVVLCIAGWLVAFFVFIGGHKDSGKEVIVSQEESNPIPGSISGGGKKLDLDGVLTGGWKPASHEISWFPGPNGEDGLLLEQGGGINMGYLRVEDIRSRKPGNKGNDKIVLMQEASFKVGARTVHPRKLWPSPDLKTVLVMSDRQKNWRHSYTGNYWLFNVETQTGEPLDPARPDARVQLASWSPKSDAVVFTRDNNMFIRKLSSKDVKHITTDGGTNLFYGIPDWVYEEEVFSGNSATWWAKDGKFVAFLRTNESQVPEYPVQYFIPSPGKVTHAGEEHYPDVRKIKYPKAGASNPVVSIEFFDVEKGEVFSVEVKDELPDDDRLIIEVIWASNGNVLVRETNRESDRLTVVLIDAEKRTGRVIRLQNVSDLDGGWIEPSQSTQFIPADPANGRPHDGYIQTIPHNGFNHLAYFTPLDNSEPLLLTSGDWEVVDAPSAVDLKRGLVYFVAAKEKPTERHIYTVRLDGSDLQPIVDTKSPAYYSISLSAGAGYALLKYEGPEIPWQKVINTPANEDKYEETIEKNPQLANMVRQYAIPSLSYQTIIIDGYTLQVVERRPPNFNPDKKYPVLFFLYGGPGSQNVNKKFAIDFQSYVASGLGYIVVTVDGRGTGFIGRKARCAVRDNLGHFETRDQIETAKAWGRRPYVDANRMAIWGWSYGGFLTLKTLEQDAGQTFKYGMAVAPVTDWRFYDSIYTERYMHTPQNNPTGYNNAAISNTTALRENVRFLVVHGSGDDNVHIQNTLTLLDKLDVDGVKNFDVHVFPDSDHSIYFHNAYKMVHQRLSDWLVNAFNGEWVKTRDPIPDKSLLRRALRFVSRLGSD</sequence>